<dbReference type="SUPFAM" id="SSF55545">
    <property type="entry name" value="beta-N-acetylhexosaminidase-like domain"/>
    <property type="match status" value="1"/>
</dbReference>
<keyword evidence="3 9" id="KW-0732">Signal</keyword>
<keyword evidence="13" id="KW-1185">Reference proteome</keyword>
<dbReference type="CDD" id="cd06562">
    <property type="entry name" value="GH20_HexA_HexB-like"/>
    <property type="match status" value="1"/>
</dbReference>
<dbReference type="PANTHER" id="PTHR22600">
    <property type="entry name" value="BETA-HEXOSAMINIDASE"/>
    <property type="match status" value="1"/>
</dbReference>
<dbReference type="EC" id="3.2.1.52" evidence="7"/>
<evidence type="ECO:0000256" key="3">
    <source>
        <dbReference type="ARBA" id="ARBA00022729"/>
    </source>
</evidence>
<protein>
    <recommendedName>
        <fullName evidence="7">Beta-hexosaminidase</fullName>
        <ecNumber evidence="7">3.2.1.52</ecNumber>
    </recommendedName>
</protein>
<feature type="signal peptide" evidence="9">
    <location>
        <begin position="1"/>
        <end position="22"/>
    </location>
</feature>
<organism evidence="12 13">
    <name type="scientific">Hermanssonia centrifuga</name>
    <dbReference type="NCBI Taxonomy" id="98765"/>
    <lineage>
        <taxon>Eukaryota</taxon>
        <taxon>Fungi</taxon>
        <taxon>Dikarya</taxon>
        <taxon>Basidiomycota</taxon>
        <taxon>Agaricomycotina</taxon>
        <taxon>Agaricomycetes</taxon>
        <taxon>Polyporales</taxon>
        <taxon>Meruliaceae</taxon>
        <taxon>Hermanssonia</taxon>
    </lineage>
</organism>
<dbReference type="GO" id="GO:0004563">
    <property type="term" value="F:beta-N-acetylhexosaminidase activity"/>
    <property type="evidence" value="ECO:0007669"/>
    <property type="project" value="UniProtKB-EC"/>
</dbReference>
<comment type="similarity">
    <text evidence="2 7">Belongs to the glycosyl hydrolase 20 family.</text>
</comment>
<evidence type="ECO:0000256" key="9">
    <source>
        <dbReference type="SAM" id="SignalP"/>
    </source>
</evidence>
<dbReference type="PRINTS" id="PR00738">
    <property type="entry name" value="GLHYDRLASE20"/>
</dbReference>
<dbReference type="InterPro" id="IPR015883">
    <property type="entry name" value="Glyco_hydro_20_cat"/>
</dbReference>
<feature type="active site" description="Proton donor" evidence="8">
    <location>
        <position position="339"/>
    </location>
</feature>
<evidence type="ECO:0000259" key="10">
    <source>
        <dbReference type="Pfam" id="PF00728"/>
    </source>
</evidence>
<feature type="chain" id="PRO_5015357284" description="Beta-hexosaminidase" evidence="9">
    <location>
        <begin position="23"/>
        <end position="557"/>
    </location>
</feature>
<evidence type="ECO:0000313" key="13">
    <source>
        <dbReference type="Proteomes" id="UP000186601"/>
    </source>
</evidence>
<dbReference type="AlphaFoldDB" id="A0A2R6RVM9"/>
<proteinExistence type="inferred from homology"/>
<dbReference type="Gene3D" id="3.20.20.80">
    <property type="entry name" value="Glycosidases"/>
    <property type="match status" value="1"/>
</dbReference>
<dbReference type="Gene3D" id="3.30.379.10">
    <property type="entry name" value="Chitobiase/beta-hexosaminidase domain 2-like"/>
    <property type="match status" value="1"/>
</dbReference>
<evidence type="ECO:0000313" key="12">
    <source>
        <dbReference type="EMBL" id="PSS34073.1"/>
    </source>
</evidence>
<accession>A0A2R6RVM9</accession>
<dbReference type="PIRSF" id="PIRSF001093">
    <property type="entry name" value="B-hxosamndse_ab_euk"/>
    <property type="match status" value="1"/>
</dbReference>
<dbReference type="InterPro" id="IPR029019">
    <property type="entry name" value="HEX_eukaryotic_N"/>
</dbReference>
<dbReference type="InterPro" id="IPR029018">
    <property type="entry name" value="Hex-like_dom2"/>
</dbReference>
<reference evidence="12 13" key="1">
    <citation type="submission" date="2018-02" db="EMBL/GenBank/DDBJ databases">
        <title>Genome sequence of the basidiomycete white-rot fungus Phlebia centrifuga.</title>
        <authorList>
            <person name="Granchi Z."/>
            <person name="Peng M."/>
            <person name="de Vries R.P."/>
            <person name="Hilden K."/>
            <person name="Makela M.R."/>
            <person name="Grigoriev I."/>
            <person name="Riley R."/>
        </authorList>
    </citation>
    <scope>NUCLEOTIDE SEQUENCE [LARGE SCALE GENOMIC DNA]</scope>
    <source>
        <strain evidence="12 13">FBCC195</strain>
    </source>
</reference>
<dbReference type="Pfam" id="PF14845">
    <property type="entry name" value="Glycohydro_20b2"/>
    <property type="match status" value="1"/>
</dbReference>
<dbReference type="SUPFAM" id="SSF51445">
    <property type="entry name" value="(Trans)glycosidases"/>
    <property type="match status" value="1"/>
</dbReference>
<dbReference type="InterPro" id="IPR025705">
    <property type="entry name" value="Beta_hexosaminidase_sua/sub"/>
</dbReference>
<evidence type="ECO:0000256" key="2">
    <source>
        <dbReference type="ARBA" id="ARBA00006285"/>
    </source>
</evidence>
<dbReference type="OrthoDB" id="428480at2759"/>
<keyword evidence="5" id="KW-0325">Glycoprotein</keyword>
<evidence type="ECO:0000256" key="5">
    <source>
        <dbReference type="ARBA" id="ARBA00023180"/>
    </source>
</evidence>
<gene>
    <name evidence="12" type="ORF">PHLCEN_2v1867</name>
</gene>
<dbReference type="STRING" id="98765.A0A2R6RVM9"/>
<evidence type="ECO:0000256" key="4">
    <source>
        <dbReference type="ARBA" id="ARBA00022801"/>
    </source>
</evidence>
<comment type="catalytic activity">
    <reaction evidence="1 7">
        <text>Hydrolysis of terminal non-reducing N-acetyl-D-hexosamine residues in N-acetyl-beta-D-hexosaminides.</text>
        <dbReference type="EC" id="3.2.1.52"/>
    </reaction>
</comment>
<dbReference type="GO" id="GO:0005975">
    <property type="term" value="P:carbohydrate metabolic process"/>
    <property type="evidence" value="ECO:0007669"/>
    <property type="project" value="InterPro"/>
</dbReference>
<name>A0A2R6RVM9_9APHY</name>
<dbReference type="Proteomes" id="UP000186601">
    <property type="component" value="Unassembled WGS sequence"/>
</dbReference>
<dbReference type="FunFam" id="3.20.20.80:FF:000063">
    <property type="entry name" value="Beta-hexosaminidase"/>
    <property type="match status" value="1"/>
</dbReference>
<evidence type="ECO:0000256" key="7">
    <source>
        <dbReference type="PIRNR" id="PIRNR001093"/>
    </source>
</evidence>
<evidence type="ECO:0000256" key="6">
    <source>
        <dbReference type="ARBA" id="ARBA00023295"/>
    </source>
</evidence>
<dbReference type="InterPro" id="IPR017853">
    <property type="entry name" value="GH"/>
</dbReference>
<dbReference type="Pfam" id="PF00728">
    <property type="entry name" value="Glyco_hydro_20"/>
    <property type="match status" value="1"/>
</dbReference>
<sequence length="557" mass="60014">MFPKSTLILFATLLTVFSPADALWPQPRNLQTGSTALRLSGGFEITISGSVHNAPSDLHAAVLSTQNFVKTDKLGRLVVGRGSVDAQVVSKAKSLSKLTLSLSQGATAHSITSEAQKAIEDRDEAYTLTVPSDGSGATLTASSTLGLYRGLTTFSQLVYYNDGTTYILNAPIHIQDSPAYPYRGFMLDTSRSFFPVSDIKRTLDAMSWVKINQFHWHVVDSQSFPLEVPGFTDLASKAAYDSSSVYSPSDVADIVSYAGARGIDVMVEIDTPGHTSAISKAHPEHIACAEATPWATFANEPPAGQLRLASSETTQYTAGLLAAVAKMFPSTLFSTGGDELNTNCYAADANTQEDLVSTGQTLEQALNVFTQTTHKAIIAEGKTPVVWEEMVLVHNVTLESDTLVLVWISSDDVKAVAEKGFKLIHAASDYFYLDCGGGGWVGANPDGNSWCDPFKTWQKSYSFDPTANLTDAEAKLVMGGQHLLWTEQSGPQNLDPIVWPRAASSAELFWSGPGGNISEALPRLHDVAYRMRQRGVQAISLQPEWCALRPGVCDLTA</sequence>
<dbReference type="GO" id="GO:0030203">
    <property type="term" value="P:glycosaminoglycan metabolic process"/>
    <property type="evidence" value="ECO:0007669"/>
    <property type="project" value="TreeGrafter"/>
</dbReference>
<keyword evidence="4 7" id="KW-0378">Hydrolase</keyword>
<evidence type="ECO:0000259" key="11">
    <source>
        <dbReference type="Pfam" id="PF14845"/>
    </source>
</evidence>
<dbReference type="GO" id="GO:0016020">
    <property type="term" value="C:membrane"/>
    <property type="evidence" value="ECO:0007669"/>
    <property type="project" value="TreeGrafter"/>
</dbReference>
<evidence type="ECO:0000256" key="8">
    <source>
        <dbReference type="PIRSR" id="PIRSR001093-1"/>
    </source>
</evidence>
<comment type="caution">
    <text evidence="12">The sequence shown here is derived from an EMBL/GenBank/DDBJ whole genome shotgun (WGS) entry which is preliminary data.</text>
</comment>
<feature type="domain" description="Glycoside hydrolase family 20 catalytic" evidence="10">
    <location>
        <begin position="180"/>
        <end position="512"/>
    </location>
</feature>
<dbReference type="PANTHER" id="PTHR22600:SF26">
    <property type="entry name" value="BETA-N-ACETYLHEXOSAMINIDASE"/>
    <property type="match status" value="1"/>
</dbReference>
<dbReference type="EMBL" id="MLYV02000158">
    <property type="protein sequence ID" value="PSS34073.1"/>
    <property type="molecule type" value="Genomic_DNA"/>
</dbReference>
<keyword evidence="6 7" id="KW-0326">Glycosidase</keyword>
<feature type="domain" description="Beta-hexosaminidase eukaryotic type N-terminal" evidence="11">
    <location>
        <begin position="23"/>
        <end position="157"/>
    </location>
</feature>
<evidence type="ECO:0000256" key="1">
    <source>
        <dbReference type="ARBA" id="ARBA00001231"/>
    </source>
</evidence>